<feature type="transmembrane region" description="Helical" evidence="7">
    <location>
        <begin position="290"/>
        <end position="314"/>
    </location>
</feature>
<organism evidence="10 11">
    <name type="scientific">Vagococcus zengguangii</name>
    <dbReference type="NCBI Taxonomy" id="2571750"/>
    <lineage>
        <taxon>Bacteria</taxon>
        <taxon>Bacillati</taxon>
        <taxon>Bacillota</taxon>
        <taxon>Bacilli</taxon>
        <taxon>Lactobacillales</taxon>
        <taxon>Enterococcaceae</taxon>
        <taxon>Vagococcus</taxon>
    </lineage>
</organism>
<keyword evidence="3 7" id="KW-0812">Transmembrane</keyword>
<dbReference type="Proteomes" id="UP000298615">
    <property type="component" value="Chromosome"/>
</dbReference>
<evidence type="ECO:0000256" key="5">
    <source>
        <dbReference type="ARBA" id="ARBA00023136"/>
    </source>
</evidence>
<feature type="transmembrane region" description="Helical" evidence="7">
    <location>
        <begin position="334"/>
        <end position="364"/>
    </location>
</feature>
<gene>
    <name evidence="10" type="ORF">FA707_06985</name>
</gene>
<dbReference type="AlphaFoldDB" id="A0A4D7CRD0"/>
<feature type="domain" description="MacB-like periplasmic core" evidence="9">
    <location>
        <begin position="21"/>
        <end position="212"/>
    </location>
</feature>
<reference evidence="10 11" key="1">
    <citation type="submission" date="2019-04" db="EMBL/GenBank/DDBJ databases">
        <title>Vagococcus sp. nov., isolated from faeces of yaks (Bos grunniens).</title>
        <authorList>
            <person name="Ge Y."/>
        </authorList>
    </citation>
    <scope>NUCLEOTIDE SEQUENCE [LARGE SCALE GENOMIC DNA]</scope>
    <source>
        <strain evidence="10 11">MN-17</strain>
    </source>
</reference>
<dbReference type="GO" id="GO:0022857">
    <property type="term" value="F:transmembrane transporter activity"/>
    <property type="evidence" value="ECO:0007669"/>
    <property type="project" value="TreeGrafter"/>
</dbReference>
<evidence type="ECO:0000259" key="9">
    <source>
        <dbReference type="Pfam" id="PF12704"/>
    </source>
</evidence>
<evidence type="ECO:0000256" key="2">
    <source>
        <dbReference type="ARBA" id="ARBA00022475"/>
    </source>
</evidence>
<dbReference type="InterPro" id="IPR025857">
    <property type="entry name" value="MacB_PCD"/>
</dbReference>
<dbReference type="EMBL" id="CP039712">
    <property type="protein sequence ID" value="QCI86725.1"/>
    <property type="molecule type" value="Genomic_DNA"/>
</dbReference>
<evidence type="ECO:0000313" key="11">
    <source>
        <dbReference type="Proteomes" id="UP000298615"/>
    </source>
</evidence>
<comment type="similarity">
    <text evidence="6">Belongs to the ABC-4 integral membrane protein family.</text>
</comment>
<dbReference type="RefSeq" id="WP_136953548.1">
    <property type="nucleotide sequence ID" value="NZ_CP039712.1"/>
</dbReference>
<keyword evidence="5 7" id="KW-0472">Membrane</keyword>
<sequence>MKIRDIIKTANQNLKRNKGRTFLTIIAIFIGAFTISLTAGINTGVNNFINTQVKSVDRNNLLQIQKKVDTDAMLDSSPKEYNEDNTNATDDYVLTKKDVEKVKKLKWFSDVSPSESIAINYIEGINNKKFELPASIDDGTSYTLESGKQLNNNKNENEVLLTTDYVKSLGYQSNKEILNKTVKLNVSPQASDERITIEATVVGVLAPNSILGVQPTVNKHLSQQILNINHKGLPESLKNQYYSMVATIKDPTSENIESIKTDLDKLGYKGQTFEDMIGTVSTAVNAITSVLIIFGAISLLAASFGIINTLYMSVQDRTREIGLMKAMGMSNGKLFLSFTIESVLIGLIGALLGILGAFGSSVIINKVAAKSFIQGFENLSLIQFNSTSISLIVLVIVLISFLAGTLPAKRAAKLDPITALRYE</sequence>
<keyword evidence="11" id="KW-1185">Reference proteome</keyword>
<protein>
    <submittedName>
        <fullName evidence="10">ABC transporter permease</fullName>
    </submittedName>
</protein>
<accession>A0A4D7CRD0</accession>
<keyword evidence="4 7" id="KW-1133">Transmembrane helix</keyword>
<proteinExistence type="inferred from homology"/>
<evidence type="ECO:0000256" key="7">
    <source>
        <dbReference type="SAM" id="Phobius"/>
    </source>
</evidence>
<feature type="transmembrane region" description="Helical" evidence="7">
    <location>
        <begin position="384"/>
        <end position="404"/>
    </location>
</feature>
<evidence type="ECO:0000256" key="3">
    <source>
        <dbReference type="ARBA" id="ARBA00022692"/>
    </source>
</evidence>
<name>A0A4D7CRD0_9ENTE</name>
<comment type="subcellular location">
    <subcellularLocation>
        <location evidence="1">Cell membrane</location>
        <topology evidence="1">Multi-pass membrane protein</topology>
    </subcellularLocation>
</comment>
<feature type="domain" description="ABC3 transporter permease C-terminal" evidence="8">
    <location>
        <begin position="292"/>
        <end position="416"/>
    </location>
</feature>
<dbReference type="InterPro" id="IPR050250">
    <property type="entry name" value="Macrolide_Exporter_MacB"/>
</dbReference>
<dbReference type="KEGG" id="vao:FA707_06985"/>
<keyword evidence="2" id="KW-1003">Cell membrane</keyword>
<dbReference type="InterPro" id="IPR003838">
    <property type="entry name" value="ABC3_permease_C"/>
</dbReference>
<dbReference type="GO" id="GO:0005886">
    <property type="term" value="C:plasma membrane"/>
    <property type="evidence" value="ECO:0007669"/>
    <property type="project" value="UniProtKB-SubCell"/>
</dbReference>
<evidence type="ECO:0000259" key="8">
    <source>
        <dbReference type="Pfam" id="PF02687"/>
    </source>
</evidence>
<dbReference type="Pfam" id="PF12704">
    <property type="entry name" value="MacB_PCD"/>
    <property type="match status" value="1"/>
</dbReference>
<evidence type="ECO:0000256" key="4">
    <source>
        <dbReference type="ARBA" id="ARBA00022989"/>
    </source>
</evidence>
<dbReference type="PANTHER" id="PTHR30572:SF4">
    <property type="entry name" value="ABC TRANSPORTER PERMEASE YTRF"/>
    <property type="match status" value="1"/>
</dbReference>
<feature type="transmembrane region" description="Helical" evidence="7">
    <location>
        <begin position="21"/>
        <end position="41"/>
    </location>
</feature>
<evidence type="ECO:0000256" key="6">
    <source>
        <dbReference type="ARBA" id="ARBA00038076"/>
    </source>
</evidence>
<dbReference type="PANTHER" id="PTHR30572">
    <property type="entry name" value="MEMBRANE COMPONENT OF TRANSPORTER-RELATED"/>
    <property type="match status" value="1"/>
</dbReference>
<evidence type="ECO:0000313" key="10">
    <source>
        <dbReference type="EMBL" id="QCI86725.1"/>
    </source>
</evidence>
<dbReference type="Pfam" id="PF02687">
    <property type="entry name" value="FtsX"/>
    <property type="match status" value="1"/>
</dbReference>
<evidence type="ECO:0000256" key="1">
    <source>
        <dbReference type="ARBA" id="ARBA00004651"/>
    </source>
</evidence>